<feature type="transmembrane region" description="Helical" evidence="1">
    <location>
        <begin position="102"/>
        <end position="126"/>
    </location>
</feature>
<feature type="transmembrane region" description="Helical" evidence="1">
    <location>
        <begin position="62"/>
        <end position="81"/>
    </location>
</feature>
<dbReference type="AlphaFoldDB" id="A0A6N7KKJ9"/>
<organism evidence="2 3">
    <name type="scientific">Streptomyces kaniharaensis</name>
    <dbReference type="NCBI Taxonomy" id="212423"/>
    <lineage>
        <taxon>Bacteria</taxon>
        <taxon>Bacillati</taxon>
        <taxon>Actinomycetota</taxon>
        <taxon>Actinomycetes</taxon>
        <taxon>Kitasatosporales</taxon>
        <taxon>Streptomycetaceae</taxon>
        <taxon>Streptomyces</taxon>
    </lineage>
</organism>
<dbReference type="OrthoDB" id="4204178at2"/>
<dbReference type="RefSeq" id="WP_153459685.1">
    <property type="nucleotide sequence ID" value="NZ_WBOF01000001.1"/>
</dbReference>
<keyword evidence="1" id="KW-1133">Transmembrane helix</keyword>
<reference evidence="2 3" key="1">
    <citation type="submission" date="2019-09" db="EMBL/GenBank/DDBJ databases">
        <title>Genome Sequences of Streptomyces kaniharaensis ATCC 21070.</title>
        <authorList>
            <person name="Zhu W."/>
            <person name="De Crecy-Lagard V."/>
            <person name="Richards N.G."/>
        </authorList>
    </citation>
    <scope>NUCLEOTIDE SEQUENCE [LARGE SCALE GENOMIC DNA]</scope>
    <source>
        <strain evidence="2 3">SF-557</strain>
    </source>
</reference>
<keyword evidence="3" id="KW-1185">Reference proteome</keyword>
<comment type="caution">
    <text evidence="2">The sequence shown here is derived from an EMBL/GenBank/DDBJ whole genome shotgun (WGS) entry which is preliminary data.</text>
</comment>
<protein>
    <submittedName>
        <fullName evidence="2">Uncharacterized protein</fullName>
    </submittedName>
</protein>
<feature type="transmembrane region" description="Helical" evidence="1">
    <location>
        <begin position="6"/>
        <end position="27"/>
    </location>
</feature>
<dbReference type="Proteomes" id="UP000450000">
    <property type="component" value="Unassembled WGS sequence"/>
</dbReference>
<keyword evidence="1" id="KW-0812">Transmembrane</keyword>
<dbReference type="EMBL" id="WBOF01000001">
    <property type="protein sequence ID" value="MQS10948.1"/>
    <property type="molecule type" value="Genomic_DNA"/>
</dbReference>
<keyword evidence="1" id="KW-0472">Membrane</keyword>
<evidence type="ECO:0000313" key="3">
    <source>
        <dbReference type="Proteomes" id="UP000450000"/>
    </source>
</evidence>
<feature type="transmembrane region" description="Helical" evidence="1">
    <location>
        <begin position="39"/>
        <end position="56"/>
    </location>
</feature>
<name>A0A6N7KKJ9_9ACTN</name>
<sequence length="127" mass="13871">MTPLGLSVASWLWIAVLAAGVFWAVAVPGMPTTEYRIRTALAPVVGALTAFAYYRVGHQEPATVIVFYTTALLAFAAGMIGHRRELARRLMEAKRKGEPEDATWSVAMMAQVLVSLVVFCIAAFWII</sequence>
<proteinExistence type="predicted"/>
<accession>A0A6N7KKJ9</accession>
<gene>
    <name evidence="2" type="ORF">F7Q99_01295</name>
</gene>
<evidence type="ECO:0000256" key="1">
    <source>
        <dbReference type="SAM" id="Phobius"/>
    </source>
</evidence>
<evidence type="ECO:0000313" key="2">
    <source>
        <dbReference type="EMBL" id="MQS10948.1"/>
    </source>
</evidence>